<evidence type="ECO:0000256" key="7">
    <source>
        <dbReference type="PROSITE-ProRule" id="PRU00842"/>
    </source>
</evidence>
<dbReference type="PROSITE" id="PS00112">
    <property type="entry name" value="PHOSPHAGEN_KINASE"/>
    <property type="match status" value="1"/>
</dbReference>
<dbReference type="SUPFAM" id="SSF55931">
    <property type="entry name" value="Glutamine synthetase/guanido kinase"/>
    <property type="match status" value="1"/>
</dbReference>
<dbReference type="PROSITE" id="PS51510">
    <property type="entry name" value="PHOSPHAGEN_KINASE_C"/>
    <property type="match status" value="1"/>
</dbReference>
<dbReference type="SUPFAM" id="SSF48034">
    <property type="entry name" value="Guanido kinase N-terminal domain"/>
    <property type="match status" value="1"/>
</dbReference>
<name>A0A401PL49_SCYTO</name>
<evidence type="ECO:0000256" key="5">
    <source>
        <dbReference type="ARBA" id="ARBA00022777"/>
    </source>
</evidence>
<dbReference type="InterPro" id="IPR000749">
    <property type="entry name" value="ATP-guanido_PTrfase"/>
</dbReference>
<keyword evidence="6 8" id="KW-0067">ATP-binding</keyword>
<dbReference type="EC" id="2.7.3.2" evidence="2"/>
<feature type="binding site" evidence="8">
    <location>
        <position position="259"/>
    </location>
    <ligand>
        <name>ATP</name>
        <dbReference type="ChEBI" id="CHEBI:30616"/>
    </ligand>
</feature>
<accession>A0A401PL49</accession>
<evidence type="ECO:0000313" key="12">
    <source>
        <dbReference type="EMBL" id="GCB73849.1"/>
    </source>
</evidence>
<dbReference type="Pfam" id="PF02807">
    <property type="entry name" value="ATP-gua_PtransN"/>
    <property type="match status" value="1"/>
</dbReference>
<proteinExistence type="inferred from homology"/>
<evidence type="ECO:0000256" key="6">
    <source>
        <dbReference type="ARBA" id="ARBA00022840"/>
    </source>
</evidence>
<evidence type="ECO:0000256" key="4">
    <source>
        <dbReference type="ARBA" id="ARBA00022741"/>
    </source>
</evidence>
<evidence type="ECO:0000313" key="13">
    <source>
        <dbReference type="Proteomes" id="UP000288216"/>
    </source>
</evidence>
<dbReference type="InterPro" id="IPR014746">
    <property type="entry name" value="Gln_synth/guanido_kin_cat_dom"/>
</dbReference>
<evidence type="ECO:0000259" key="10">
    <source>
        <dbReference type="PROSITE" id="PS51509"/>
    </source>
</evidence>
<feature type="domain" description="Phosphagen kinase N-terminal" evidence="10">
    <location>
        <begin position="35"/>
        <end position="121"/>
    </location>
</feature>
<feature type="domain" description="Phosphagen kinase C-terminal" evidence="11">
    <location>
        <begin position="148"/>
        <end position="390"/>
    </location>
</feature>
<dbReference type="GO" id="GO:0004111">
    <property type="term" value="F:creatine kinase activity"/>
    <property type="evidence" value="ECO:0007669"/>
    <property type="project" value="UniProtKB-EC"/>
</dbReference>
<evidence type="ECO:0000256" key="8">
    <source>
        <dbReference type="PROSITE-ProRule" id="PRU00843"/>
    </source>
</evidence>
<keyword evidence="3 8" id="KW-0808">Transferase</keyword>
<dbReference type="FunFam" id="1.10.135.10:FF:000005">
    <property type="entry name" value="Glycocyamine kinase beta chain"/>
    <property type="match status" value="1"/>
</dbReference>
<dbReference type="EMBL" id="BFAA01000762">
    <property type="protein sequence ID" value="GCB73849.1"/>
    <property type="molecule type" value="Genomic_DNA"/>
</dbReference>
<reference evidence="12 13" key="1">
    <citation type="journal article" date="2018" name="Nat. Ecol. Evol.">
        <title>Shark genomes provide insights into elasmobranch evolution and the origin of vertebrates.</title>
        <authorList>
            <person name="Hara Y"/>
            <person name="Yamaguchi K"/>
            <person name="Onimaru K"/>
            <person name="Kadota M"/>
            <person name="Koyanagi M"/>
            <person name="Keeley SD"/>
            <person name="Tatsumi K"/>
            <person name="Tanaka K"/>
            <person name="Motone F"/>
            <person name="Kageyama Y"/>
            <person name="Nozu R"/>
            <person name="Adachi N"/>
            <person name="Nishimura O"/>
            <person name="Nakagawa R"/>
            <person name="Tanegashima C"/>
            <person name="Kiyatake I"/>
            <person name="Matsumoto R"/>
            <person name="Murakumo K"/>
            <person name="Nishida K"/>
            <person name="Terakita A"/>
            <person name="Kuratani S"/>
            <person name="Sato K"/>
            <person name="Hyodo S Kuraku.S."/>
        </authorList>
    </citation>
    <scope>NUCLEOTIDE SEQUENCE [LARGE SCALE GENOMIC DNA]</scope>
</reference>
<dbReference type="Proteomes" id="UP000288216">
    <property type="component" value="Unassembled WGS sequence"/>
</dbReference>
<dbReference type="GO" id="GO:0005615">
    <property type="term" value="C:extracellular space"/>
    <property type="evidence" value="ECO:0007669"/>
    <property type="project" value="TreeGrafter"/>
</dbReference>
<dbReference type="PANTHER" id="PTHR11547:SF52">
    <property type="entry name" value="CREATINE KINASE"/>
    <property type="match status" value="1"/>
</dbReference>
<dbReference type="Gene3D" id="1.10.135.10">
    <property type="entry name" value="ATP:guanido phosphotransferase, N-terminal domain"/>
    <property type="match status" value="1"/>
</dbReference>
<evidence type="ECO:0000256" key="9">
    <source>
        <dbReference type="RuleBase" id="RU000505"/>
    </source>
</evidence>
<dbReference type="OrthoDB" id="432281at2759"/>
<evidence type="ECO:0000256" key="1">
    <source>
        <dbReference type="ARBA" id="ARBA00006798"/>
    </source>
</evidence>
<dbReference type="GO" id="GO:0005524">
    <property type="term" value="F:ATP binding"/>
    <property type="evidence" value="ECO:0007669"/>
    <property type="project" value="UniProtKB-UniRule"/>
</dbReference>
<comment type="similarity">
    <text evidence="1 7 9">Belongs to the ATP:guanido phosphotransferase family.</text>
</comment>
<protein>
    <recommendedName>
        <fullName evidence="2">creatine kinase</fullName>
        <ecNumber evidence="2">2.7.3.2</ecNumber>
    </recommendedName>
</protein>
<comment type="caution">
    <text evidence="12">The sequence shown here is derived from an EMBL/GenBank/DDBJ whole genome shotgun (WGS) entry which is preliminary data.</text>
</comment>
<comment type="caution">
    <text evidence="8">Lacks conserved residue(s) required for the propagation of feature annotation.</text>
</comment>
<keyword evidence="5 8" id="KW-0418">Kinase</keyword>
<evidence type="ECO:0000256" key="2">
    <source>
        <dbReference type="ARBA" id="ARBA00012231"/>
    </source>
</evidence>
<organism evidence="12 13">
    <name type="scientific">Scyliorhinus torazame</name>
    <name type="common">Cloudy catshark</name>
    <name type="synonym">Catulus torazame</name>
    <dbReference type="NCBI Taxonomy" id="75743"/>
    <lineage>
        <taxon>Eukaryota</taxon>
        <taxon>Metazoa</taxon>
        <taxon>Chordata</taxon>
        <taxon>Craniata</taxon>
        <taxon>Vertebrata</taxon>
        <taxon>Chondrichthyes</taxon>
        <taxon>Elasmobranchii</taxon>
        <taxon>Galeomorphii</taxon>
        <taxon>Galeoidea</taxon>
        <taxon>Carcharhiniformes</taxon>
        <taxon>Scyliorhinidae</taxon>
        <taxon>Scyliorhinus</taxon>
    </lineage>
</organism>
<dbReference type="FunFam" id="3.30.590.10:FF:000026">
    <property type="entry name" value="Creatine kinase B-type"/>
    <property type="match status" value="1"/>
</dbReference>
<gene>
    <name evidence="12" type="ORF">scyTo_0002931</name>
</gene>
<dbReference type="Pfam" id="PF00217">
    <property type="entry name" value="ATP-gua_Ptrans"/>
    <property type="match status" value="1"/>
</dbReference>
<evidence type="ECO:0000256" key="3">
    <source>
        <dbReference type="ARBA" id="ARBA00022679"/>
    </source>
</evidence>
<feature type="binding site" evidence="8">
    <location>
        <begin position="315"/>
        <end position="319"/>
    </location>
    <ligand>
        <name>ATP</name>
        <dbReference type="ChEBI" id="CHEBI:30616"/>
    </ligand>
</feature>
<dbReference type="PROSITE" id="PS51509">
    <property type="entry name" value="PHOSPHAGEN_KINASE_N"/>
    <property type="match status" value="1"/>
</dbReference>
<keyword evidence="4 8" id="KW-0547">Nucleotide-binding</keyword>
<sequence length="404" mass="46513">MWKLKPPLEMPLSLKYKHILEQLIPCDPATSINLKKLSTEEEFPNLAKNQTYMAEILTIQMYKRLRGRATQSGFTLDDVIQPGVDNSEHSCTRAVGCVAGDAESYTVFMKFFDPLIELYHRDYQQSRMHRSDLNPENLKGGDDLDGQYVLTCQVSTGRNVDDFCFPPHCSRGERRALEKLAIEALNALEGEFKGTYHSLKNLSEEEIQRLTAAGIPTDNLISPLMLSSGMARDWPDARGIWHNDMKNFIVWVNKEDHLRFKSMQQGGNMSQAFTRYCSIIKKLEEIYHQKKHPFIWKDYLGYVLTCPSNLGTGLRASVHIRLKHISKHKKFDEILQRLRLEKNFTGSVDTSVEREVWDISNADRIGFSEVQLLQMVIDGIKLLINMDKYIEHGRPIDDLFPTQK</sequence>
<dbReference type="STRING" id="75743.A0A401PL49"/>
<dbReference type="InterPro" id="IPR022415">
    <property type="entry name" value="ATP-guanido_PTrfase_AS"/>
</dbReference>
<feature type="binding site" evidence="8">
    <location>
        <begin position="343"/>
        <end position="348"/>
    </location>
    <ligand>
        <name>ATP</name>
        <dbReference type="ChEBI" id="CHEBI:30616"/>
    </ligand>
</feature>
<dbReference type="Gene3D" id="3.30.590.10">
    <property type="entry name" value="Glutamine synthetase/guanido kinase, catalytic domain"/>
    <property type="match status" value="1"/>
</dbReference>
<dbReference type="InterPro" id="IPR022414">
    <property type="entry name" value="ATP-guanido_PTrfase_cat"/>
</dbReference>
<dbReference type="PANTHER" id="PTHR11547">
    <property type="entry name" value="ARGININE OR CREATINE KINASE"/>
    <property type="match status" value="1"/>
</dbReference>
<evidence type="ECO:0000259" key="11">
    <source>
        <dbReference type="PROSITE" id="PS51510"/>
    </source>
</evidence>
<dbReference type="AlphaFoldDB" id="A0A401PL49"/>
<dbReference type="InterPro" id="IPR036802">
    <property type="entry name" value="ATP-guanido_PTrfase_N_sf"/>
</dbReference>
<dbReference type="GO" id="GO:0046314">
    <property type="term" value="P:phosphocreatine biosynthetic process"/>
    <property type="evidence" value="ECO:0007669"/>
    <property type="project" value="InterPro"/>
</dbReference>
<dbReference type="OMA" id="EYHGFTP"/>
<keyword evidence="13" id="KW-1185">Reference proteome</keyword>
<feature type="binding site" evidence="8">
    <location>
        <begin position="151"/>
        <end position="155"/>
    </location>
    <ligand>
        <name>ATP</name>
        <dbReference type="ChEBI" id="CHEBI:30616"/>
    </ligand>
</feature>
<dbReference type="InterPro" id="IPR022413">
    <property type="entry name" value="ATP-guanido_PTrfase_N"/>
</dbReference>